<dbReference type="GeneID" id="131801845"/>
<sequence>MISLDSLSLATTKNQPNSVTRKIQTIDELLPEKVIICLPKALTEMTTNKCHRQQQQQQQQQQPEGQHQKQCQQQKPLDLLKTDEVVVIRGDVESSISLVADGNEDMIENLNSKSNNNNKRIPTTIVDNNTTTTTAATTINKGHTMAKQQEQQRQQPEPELSSFECCKTAMAKCNCGKGGNNNNNNTSYTTTASTNTITDINICNCISVENNGNINTAALNSVNNCVNNSNSSNNNNNGSGNNYGGDNNGKQEQQQLNLARTNKPNNVGFNGNVAGAIPPSSPPPPPPAPPMPSAAAKTIAEATTTTKVSHDTTNKSHHHQHSQSWSNAGMGTDSGILVGGGDRVTDSEAMPPEQALKPSTVVAALKSIGHNYGDGKDNQPTNTERASHSNADVWDSNSFAGGHVDDNCRRGDVAGGGGGCSYRCHPTNASNENNKHSTIQWNKNNNNNANEQSSSATVQCVLSTRDVVPTGNISTKPKENIDANALAGVDVTNVSTSAAATAVLTPSPEPPPPPSTTVIPTSFVMAELWPSSVLPWNGAYDNDNAFPAIDTEDPFFGNALENTPLMRETFNGPSSSDDSVDLMSFTEITNEPRAMPLMDSCRWENKGKK</sequence>
<protein>
    <submittedName>
        <fullName evidence="3">Transcription factor mef2A-like</fullName>
    </submittedName>
</protein>
<feature type="compositionally biased region" description="Low complexity" evidence="1">
    <location>
        <begin position="293"/>
        <end position="306"/>
    </location>
</feature>
<feature type="region of interest" description="Disordered" evidence="1">
    <location>
        <begin position="230"/>
        <end position="357"/>
    </location>
</feature>
<feature type="compositionally biased region" description="Low complexity" evidence="1">
    <location>
        <begin position="265"/>
        <end position="278"/>
    </location>
</feature>
<reference evidence="3" key="1">
    <citation type="submission" date="2025-08" db="UniProtKB">
        <authorList>
            <consortium name="RefSeq"/>
        </authorList>
    </citation>
    <scope>IDENTIFICATION</scope>
    <source>
        <strain evidence="3">Aabys</strain>
        <tissue evidence="3">Whole body</tissue>
    </source>
</reference>
<accession>A0ABM3UTF5</accession>
<dbReference type="RefSeq" id="XP_058976819.1">
    <property type="nucleotide sequence ID" value="XM_059120836.1"/>
</dbReference>
<feature type="compositionally biased region" description="Pro residues" evidence="1">
    <location>
        <begin position="279"/>
        <end position="292"/>
    </location>
</feature>
<keyword evidence="2" id="KW-1185">Reference proteome</keyword>
<evidence type="ECO:0000256" key="1">
    <source>
        <dbReference type="SAM" id="MobiDB-lite"/>
    </source>
</evidence>
<feature type="compositionally biased region" description="Low complexity" evidence="1">
    <location>
        <begin position="54"/>
        <end position="74"/>
    </location>
</feature>
<evidence type="ECO:0000313" key="2">
    <source>
        <dbReference type="Proteomes" id="UP001652621"/>
    </source>
</evidence>
<feature type="region of interest" description="Disordered" evidence="1">
    <location>
        <begin position="54"/>
        <end position="75"/>
    </location>
</feature>
<proteinExistence type="predicted"/>
<feature type="compositionally biased region" description="Polar residues" evidence="1">
    <location>
        <begin position="250"/>
        <end position="264"/>
    </location>
</feature>
<feature type="compositionally biased region" description="Low complexity" evidence="1">
    <location>
        <begin position="230"/>
        <end position="240"/>
    </location>
</feature>
<organism evidence="2 3">
    <name type="scientific">Musca domestica</name>
    <name type="common">House fly</name>
    <dbReference type="NCBI Taxonomy" id="7370"/>
    <lineage>
        <taxon>Eukaryota</taxon>
        <taxon>Metazoa</taxon>
        <taxon>Ecdysozoa</taxon>
        <taxon>Arthropoda</taxon>
        <taxon>Hexapoda</taxon>
        <taxon>Insecta</taxon>
        <taxon>Pterygota</taxon>
        <taxon>Neoptera</taxon>
        <taxon>Endopterygota</taxon>
        <taxon>Diptera</taxon>
        <taxon>Brachycera</taxon>
        <taxon>Muscomorpha</taxon>
        <taxon>Muscoidea</taxon>
        <taxon>Muscidae</taxon>
        <taxon>Musca</taxon>
    </lineage>
</organism>
<gene>
    <name evidence="3" type="primary">LOC131801845</name>
</gene>
<feature type="region of interest" description="Disordered" evidence="1">
    <location>
        <begin position="369"/>
        <end position="395"/>
    </location>
</feature>
<name>A0ABM3UTF5_MUSDO</name>
<feature type="compositionally biased region" description="Polar residues" evidence="1">
    <location>
        <begin position="378"/>
        <end position="395"/>
    </location>
</feature>
<evidence type="ECO:0000313" key="3">
    <source>
        <dbReference type="RefSeq" id="XP_058976819.1"/>
    </source>
</evidence>
<dbReference type="Proteomes" id="UP001652621">
    <property type="component" value="Unplaced"/>
</dbReference>